<gene>
    <name evidence="3" type="ORF">APQ99_01799</name>
    <name evidence="2" type="ORF">HBSAL_07395</name>
</gene>
<evidence type="ECO:0000313" key="4">
    <source>
        <dbReference type="Proteomes" id="UP000296216"/>
    </source>
</evidence>
<dbReference type="Proteomes" id="UP000296216">
    <property type="component" value="Chromosome"/>
</dbReference>
<proteinExistence type="predicted"/>
<protein>
    <submittedName>
        <fullName evidence="2">Uncharacterized protein</fullName>
    </submittedName>
</protein>
<feature type="compositionally biased region" description="Acidic residues" evidence="1">
    <location>
        <begin position="167"/>
        <end position="189"/>
    </location>
</feature>
<organism evidence="2 4">
    <name type="scientific">Halobacterium salinarum (strain ATCC 33171 / DSM 3754 / JCM 8978 / NBRC 102687 / NCIMB 764 / 91-R6)</name>
    <dbReference type="NCBI Taxonomy" id="2597657"/>
    <lineage>
        <taxon>Archaea</taxon>
        <taxon>Methanobacteriati</taxon>
        <taxon>Methanobacteriota</taxon>
        <taxon>Stenosarchaea group</taxon>
        <taxon>Halobacteria</taxon>
        <taxon>Halobacteriales</taxon>
        <taxon>Halobacteriaceae</taxon>
        <taxon>Halobacterium</taxon>
    </lineage>
</organism>
<dbReference type="Pfam" id="PF26419">
    <property type="entry name" value="DUF8114"/>
    <property type="match status" value="1"/>
</dbReference>
<dbReference type="GeneID" id="68694085"/>
<reference evidence="3 5" key="2">
    <citation type="submission" date="2019-07" db="EMBL/GenBank/DDBJ databases">
        <title>Genomic Encyclopedia of Archaeal and Bacterial Type Strains, Phase II (KMG-II): from individual species to whole genera.</title>
        <authorList>
            <person name="Goeker M."/>
        </authorList>
    </citation>
    <scope>NUCLEOTIDE SEQUENCE [LARGE SCALE GENOMIC DNA]</scope>
    <source>
        <strain evidence="3 5">DSM 3754</strain>
    </source>
</reference>
<evidence type="ECO:0000256" key="1">
    <source>
        <dbReference type="SAM" id="MobiDB-lite"/>
    </source>
</evidence>
<dbReference type="AlphaFoldDB" id="A0A4D6GTK7"/>
<dbReference type="InterPro" id="IPR058427">
    <property type="entry name" value="DUF8114"/>
</dbReference>
<evidence type="ECO:0000313" key="5">
    <source>
        <dbReference type="Proteomes" id="UP000323075"/>
    </source>
</evidence>
<feature type="region of interest" description="Disordered" evidence="1">
    <location>
        <begin position="116"/>
        <end position="189"/>
    </location>
</feature>
<accession>A0A4D6GTK7</accession>
<dbReference type="Proteomes" id="UP000323075">
    <property type="component" value="Unassembled WGS sequence"/>
</dbReference>
<evidence type="ECO:0000313" key="2">
    <source>
        <dbReference type="EMBL" id="QCC45130.1"/>
    </source>
</evidence>
<dbReference type="RefSeq" id="WP_010902976.1">
    <property type="nucleotide sequence ID" value="NZ_VRYN01000003.1"/>
</dbReference>
<reference evidence="2" key="3">
    <citation type="journal article" name="MicrobiologyOpen">
        <title>Whole-genome comparison between the type strain of Halobacterium salinarum (DSM 3754(T)) and the laboratory strains R1 and NRC-1.</title>
        <authorList>
            <person name="Pfeiffer F."/>
            <person name="Losensky G."/>
            <person name="Marchfelder A."/>
            <person name="Habermann B."/>
            <person name="Dyall-Smith M."/>
        </authorList>
    </citation>
    <scope>NUCLEOTIDE SEQUENCE</scope>
    <source>
        <strain evidence="2">91-R6</strain>
    </source>
</reference>
<evidence type="ECO:0000313" key="3">
    <source>
        <dbReference type="EMBL" id="TYO76240.1"/>
    </source>
</evidence>
<dbReference type="EMBL" id="CP038631">
    <property type="protein sequence ID" value="QCC45130.1"/>
    <property type="molecule type" value="Genomic_DNA"/>
</dbReference>
<sequence length="189" mass="20794">MSKVSIGLRGWRFDEDELFDGDGFRSRSEMDDDTRQRLERLPLLLGQPCDVCYLSDGDDDATPDAVYGEPGAEVLVCNAHEPTFYYWFLEAGGDEHEGTAALQDAFHEWVAAGNREPDWYGGPEHVETDPDAVPDPGPDTSQLAPGEPVPVTVDLPEDEQAKLDLLEAADFDGVSDDLDIDADYPTSDE</sequence>
<dbReference type="EMBL" id="VRYN01000003">
    <property type="protein sequence ID" value="TYO76240.1"/>
    <property type="molecule type" value="Genomic_DNA"/>
</dbReference>
<name>A0A4D6GTK7_HALS9</name>
<reference evidence="2 4" key="1">
    <citation type="journal article" date="2019" name="Microbiol. Resour. Announc.">
        <title>The Genome Sequence of the Halobacterium salinarum Type Strain Is Closely Related to That of Laboratory Strains NRC-1 and R1.</title>
        <authorList>
            <person name="Pfeiffer F."/>
            <person name="Marchfelder A."/>
            <person name="Habermann B."/>
            <person name="Dyall-Smith M.L."/>
        </authorList>
    </citation>
    <scope>NUCLEOTIDE SEQUENCE [LARGE SCALE GENOMIC DNA]</scope>
    <source>
        <strain evidence="2">91-R6</strain>
        <strain evidence="4">ATCC 33171 / DSM 3754 / JCM 8978 / NBRC 102687 / NCIMB 764 / 91-R6</strain>
    </source>
</reference>